<dbReference type="SUPFAM" id="SSF69118">
    <property type="entry name" value="AhpD-like"/>
    <property type="match status" value="1"/>
</dbReference>
<name>A0A319DCS4_9EURO</name>
<evidence type="ECO:0000259" key="1">
    <source>
        <dbReference type="Pfam" id="PF02627"/>
    </source>
</evidence>
<feature type="domain" description="Carboxymuconolactone decarboxylase-like" evidence="1">
    <location>
        <begin position="44"/>
        <end position="105"/>
    </location>
</feature>
<dbReference type="InterPro" id="IPR029032">
    <property type="entry name" value="AhpD-like"/>
</dbReference>
<dbReference type="AlphaFoldDB" id="A0A319DCS4"/>
<dbReference type="PANTHER" id="PTHR34846:SF9">
    <property type="entry name" value="4-CARBOXYMUCONOLACTONE DECARBOXYLASE FAMILY PROTEIN (AFU_ORTHOLOGUE AFUA_1G03690)"/>
    <property type="match status" value="1"/>
</dbReference>
<dbReference type="Pfam" id="PF02627">
    <property type="entry name" value="CMD"/>
    <property type="match status" value="1"/>
</dbReference>
<dbReference type="PANTHER" id="PTHR34846">
    <property type="entry name" value="4-CARBOXYMUCONOLACTONE DECARBOXYLASE FAMILY PROTEIN (AFU_ORTHOLOGUE AFUA_6G11590)"/>
    <property type="match status" value="1"/>
</dbReference>
<dbReference type="VEuPathDB" id="FungiDB:BO71DRAFT_398425"/>
<dbReference type="Gene3D" id="1.20.1290.10">
    <property type="entry name" value="AhpD-like"/>
    <property type="match status" value="1"/>
</dbReference>
<dbReference type="EMBL" id="KZ825861">
    <property type="protein sequence ID" value="PYH95051.1"/>
    <property type="molecule type" value="Genomic_DNA"/>
</dbReference>
<evidence type="ECO:0000313" key="2">
    <source>
        <dbReference type="EMBL" id="PYH95051.1"/>
    </source>
</evidence>
<keyword evidence="3" id="KW-1185">Reference proteome</keyword>
<reference evidence="2 3" key="1">
    <citation type="submission" date="2018-02" db="EMBL/GenBank/DDBJ databases">
        <title>The genomes of Aspergillus section Nigri reveals drivers in fungal speciation.</title>
        <authorList>
            <consortium name="DOE Joint Genome Institute"/>
            <person name="Vesth T.C."/>
            <person name="Nybo J."/>
            <person name="Theobald S."/>
            <person name="Brandl J."/>
            <person name="Frisvad J.C."/>
            <person name="Nielsen K.F."/>
            <person name="Lyhne E.K."/>
            <person name="Kogle M.E."/>
            <person name="Kuo A."/>
            <person name="Riley R."/>
            <person name="Clum A."/>
            <person name="Nolan M."/>
            <person name="Lipzen A."/>
            <person name="Salamov A."/>
            <person name="Henrissat B."/>
            <person name="Wiebenga A."/>
            <person name="De vries R.P."/>
            <person name="Grigoriev I.V."/>
            <person name="Mortensen U.H."/>
            <person name="Andersen M.R."/>
            <person name="Baker S.E."/>
        </authorList>
    </citation>
    <scope>NUCLEOTIDE SEQUENCE [LARGE SCALE GENOMIC DNA]</scope>
    <source>
        <strain evidence="2 3">CBS 707.79</strain>
    </source>
</reference>
<dbReference type="Proteomes" id="UP000247810">
    <property type="component" value="Unassembled WGS sequence"/>
</dbReference>
<sequence>MRLPYVPNPPPTDTPEDADILARVQARRAPGDLLPLDLALLHSPPVADGWNSFLGAIRTRTSLSAIVRELVICRVAVLNGALFEWEHHAPLLREGGLSEEAMRAIGDSDVDISQSVQQKVFSREEGAVLKYTDAMTKTVRVAEDIFQEVREHFSDREVVEITATAAAYNCVSRFLVALDVGEKNH</sequence>
<dbReference type="OrthoDB" id="9998495at2759"/>
<proteinExistence type="predicted"/>
<gene>
    <name evidence="2" type="ORF">BO71DRAFT_398425</name>
</gene>
<evidence type="ECO:0000313" key="3">
    <source>
        <dbReference type="Proteomes" id="UP000247810"/>
    </source>
</evidence>
<organism evidence="2 3">
    <name type="scientific">Aspergillus ellipticus CBS 707.79</name>
    <dbReference type="NCBI Taxonomy" id="1448320"/>
    <lineage>
        <taxon>Eukaryota</taxon>
        <taxon>Fungi</taxon>
        <taxon>Dikarya</taxon>
        <taxon>Ascomycota</taxon>
        <taxon>Pezizomycotina</taxon>
        <taxon>Eurotiomycetes</taxon>
        <taxon>Eurotiomycetidae</taxon>
        <taxon>Eurotiales</taxon>
        <taxon>Aspergillaceae</taxon>
        <taxon>Aspergillus</taxon>
        <taxon>Aspergillus subgen. Circumdati</taxon>
    </lineage>
</organism>
<dbReference type="InterPro" id="IPR003779">
    <property type="entry name" value="CMD-like"/>
</dbReference>
<accession>A0A319DCS4</accession>
<protein>
    <submittedName>
        <fullName evidence="2">Putative 4-carboxymuconolactone decarboxylase</fullName>
    </submittedName>
</protein>
<dbReference type="GO" id="GO:0051920">
    <property type="term" value="F:peroxiredoxin activity"/>
    <property type="evidence" value="ECO:0007669"/>
    <property type="project" value="InterPro"/>
</dbReference>